<dbReference type="GO" id="GO:0070300">
    <property type="term" value="F:phosphatidic acid binding"/>
    <property type="evidence" value="ECO:0007669"/>
    <property type="project" value="TreeGrafter"/>
</dbReference>
<dbReference type="GO" id="GO:0005525">
    <property type="term" value="F:GTP binding"/>
    <property type="evidence" value="ECO:0007669"/>
    <property type="project" value="TreeGrafter"/>
</dbReference>
<dbReference type="PANTHER" id="PTHR34932:SF1">
    <property type="entry name" value="TRPL TRANSLOCATION DEFECT PROTEIN 14"/>
    <property type="match status" value="1"/>
</dbReference>
<reference evidence="2 3" key="1">
    <citation type="submission" date="2020-07" db="EMBL/GenBank/DDBJ databases">
        <title>Sequencing the genomes of 1000 actinobacteria strains.</title>
        <authorList>
            <person name="Klenk H.-P."/>
        </authorList>
    </citation>
    <scope>NUCLEOTIDE SEQUENCE [LARGE SCALE GENOMIC DNA]</scope>
    <source>
        <strain evidence="2 3">DSM 21349</strain>
    </source>
</reference>
<evidence type="ECO:0000313" key="2">
    <source>
        <dbReference type="EMBL" id="MBA8802907.1"/>
    </source>
</evidence>
<dbReference type="GO" id="GO:0035091">
    <property type="term" value="F:phosphatidylinositol binding"/>
    <property type="evidence" value="ECO:0007669"/>
    <property type="project" value="TreeGrafter"/>
</dbReference>
<organism evidence="2 3">
    <name type="scientific">Nocardioides ginsengisegetis</name>
    <dbReference type="NCBI Taxonomy" id="661491"/>
    <lineage>
        <taxon>Bacteria</taxon>
        <taxon>Bacillati</taxon>
        <taxon>Actinomycetota</taxon>
        <taxon>Actinomycetes</taxon>
        <taxon>Propionibacteriales</taxon>
        <taxon>Nocardioidaceae</taxon>
        <taxon>Nocardioides</taxon>
    </lineage>
</organism>
<dbReference type="EMBL" id="JACGXA010000001">
    <property type="protein sequence ID" value="MBA8802907.1"/>
    <property type="molecule type" value="Genomic_DNA"/>
</dbReference>
<protein>
    <recommendedName>
        <fullName evidence="1">NadR/Ttd14 AAA domain-containing protein</fullName>
    </recommendedName>
</protein>
<evidence type="ECO:0000259" key="1">
    <source>
        <dbReference type="Pfam" id="PF13521"/>
    </source>
</evidence>
<dbReference type="PANTHER" id="PTHR34932">
    <property type="entry name" value="TRPL TRANSLOCATION DEFECT PROTEIN 14"/>
    <property type="match status" value="1"/>
</dbReference>
<proteinExistence type="predicted"/>
<dbReference type="Pfam" id="PF13521">
    <property type="entry name" value="AAA_28"/>
    <property type="match status" value="1"/>
</dbReference>
<sequence length="180" mass="19554">MLELVRATACRHVRVLPEAASILFGGGFPRRDGFEERRAAQRALFHVQRELETLGEIEGAAIMLCDRGTVDGLAYWPGDPGDLWAAVHSSLKAEQQRYAAVIHLQTPSEGVGYNHANPIRTETARAAALIDARITEVWAGHPRVTTIPASDDFLVKANAALDVIRSELPGCCRLHVVPAG</sequence>
<dbReference type="Proteomes" id="UP000580910">
    <property type="component" value="Unassembled WGS sequence"/>
</dbReference>
<comment type="caution">
    <text evidence="2">The sequence shown here is derived from an EMBL/GenBank/DDBJ whole genome shotgun (WGS) entry which is preliminary data.</text>
</comment>
<gene>
    <name evidence="2" type="ORF">FB382_001198</name>
</gene>
<dbReference type="InterPro" id="IPR038727">
    <property type="entry name" value="NadR/Ttd14_AAA_dom"/>
</dbReference>
<dbReference type="InterPro" id="IPR053227">
    <property type="entry name" value="TRPL-trafficking_regulator"/>
</dbReference>
<feature type="domain" description="NadR/Ttd14 AAA" evidence="1">
    <location>
        <begin position="8"/>
        <end position="146"/>
    </location>
</feature>
<dbReference type="AlphaFoldDB" id="A0A7W3IYD1"/>
<name>A0A7W3IYD1_9ACTN</name>
<accession>A0A7W3IYD1</accession>
<evidence type="ECO:0000313" key="3">
    <source>
        <dbReference type="Proteomes" id="UP000580910"/>
    </source>
</evidence>
<keyword evidence="3" id="KW-1185">Reference proteome</keyword>